<dbReference type="GO" id="GO:0003677">
    <property type="term" value="F:DNA binding"/>
    <property type="evidence" value="ECO:0007669"/>
    <property type="project" value="InterPro"/>
</dbReference>
<dbReference type="InterPro" id="IPR051301">
    <property type="entry name" value="Optineurin/NFkB_EssMod"/>
</dbReference>
<evidence type="ECO:0000313" key="7">
    <source>
        <dbReference type="Proteomes" id="UP000314982"/>
    </source>
</evidence>
<dbReference type="Pfam" id="PF01498">
    <property type="entry name" value="HTH_Tnp_Tc3_2"/>
    <property type="match status" value="1"/>
</dbReference>
<dbReference type="Ensembl" id="ENSHHUT00000051665.1">
    <property type="protein sequence ID" value="ENSHHUP00000049874.1"/>
    <property type="gene ID" value="ENSHHUG00000030132.1"/>
</dbReference>
<reference evidence="6" key="3">
    <citation type="submission" date="2025-09" db="UniProtKB">
        <authorList>
            <consortium name="Ensembl"/>
        </authorList>
    </citation>
    <scope>IDENTIFICATION</scope>
</reference>
<dbReference type="PANTHER" id="PTHR31553:SF3">
    <property type="entry name" value="NF-KAPPA-B ESSENTIAL MODULATOR"/>
    <property type="match status" value="1"/>
</dbReference>
<reference evidence="7" key="1">
    <citation type="submission" date="2018-06" db="EMBL/GenBank/DDBJ databases">
        <title>Genome assembly of Danube salmon.</title>
        <authorList>
            <person name="Macqueen D.J."/>
            <person name="Gundappa M.K."/>
        </authorList>
    </citation>
    <scope>NUCLEOTIDE SEQUENCE [LARGE SCALE GENOMIC DNA]</scope>
</reference>
<feature type="domain" description="Sleeping Beauty transposase HTH" evidence="5">
    <location>
        <begin position="430"/>
        <end position="480"/>
    </location>
</feature>
<evidence type="ECO:0000313" key="6">
    <source>
        <dbReference type="Ensembl" id="ENSHHUP00000049874.1"/>
    </source>
</evidence>
<evidence type="ECO:0008006" key="8">
    <source>
        <dbReference type="Google" id="ProtNLM"/>
    </source>
</evidence>
<dbReference type="GO" id="GO:0043123">
    <property type="term" value="P:positive regulation of canonical NF-kappaB signal transduction"/>
    <property type="evidence" value="ECO:0007669"/>
    <property type="project" value="TreeGrafter"/>
</dbReference>
<dbReference type="GO" id="GO:0005634">
    <property type="term" value="C:nucleus"/>
    <property type="evidence" value="ECO:0007669"/>
    <property type="project" value="TreeGrafter"/>
</dbReference>
<dbReference type="PANTHER" id="PTHR31553">
    <property type="entry name" value="NF-KAPPA-B ESSENTIAL MODULATOR"/>
    <property type="match status" value="1"/>
</dbReference>
<dbReference type="Pfam" id="PF25787">
    <property type="entry name" value="HTH_SB"/>
    <property type="match status" value="1"/>
</dbReference>
<feature type="coiled-coil region" evidence="1">
    <location>
        <begin position="166"/>
        <end position="251"/>
    </location>
</feature>
<dbReference type="Gene3D" id="3.30.420.10">
    <property type="entry name" value="Ribonuclease H-like superfamily/Ribonuclease H"/>
    <property type="match status" value="1"/>
</dbReference>
<evidence type="ECO:0000259" key="4">
    <source>
        <dbReference type="Pfam" id="PF11577"/>
    </source>
</evidence>
<dbReference type="GO" id="GO:0015074">
    <property type="term" value="P:DNA integration"/>
    <property type="evidence" value="ECO:0007669"/>
    <property type="project" value="InterPro"/>
</dbReference>
<feature type="domain" description="NF-kappa-B essential modulator NEMO N-terminal" evidence="4">
    <location>
        <begin position="27"/>
        <end position="92"/>
    </location>
</feature>
<dbReference type="InterPro" id="IPR036397">
    <property type="entry name" value="RNaseH_sf"/>
</dbReference>
<name>A0A4W5NL29_9TELE</name>
<sequence length="711" mass="81110">MVQPQTDTWDMAGDEGGGALRVPPELAANEVVTRLLGDNQQLREALRRSNQALRERCEEMEEWQRRSREEREFLSCRFQEARALVERLARENHSLTSLANPSSPSNPGESQGLLVNGPSFSQDSCPNSTNCSSNGGPGRRGEEGKSSETNGTMASSLPSEGGNEFLQLLKSHKEKLEEGMRDLRRRNEELEKEREEGKRERDCLRRSVEQLGTKLVQAQVVSHLAKLTEQLQATQCRYRELQEKLDSLQKSSAQRDRTEVLLKQKDKDCAQVHTHTRTTLSHTHCTHYTHTDIREWLTCLYHPLSSTREALAASEREMEQQRKQHSVTVDKLLLQTHNLETALKTDRLVITEERYRHTHTHTTWRLPITEGRHHTILRDGNKYLTPSQSERFLIRSTLLKGVLLISVCYLYKRHLSTEAINQSDSKLSTMAKTKELSKDVRDKIVDLHKAGMGYKTIAKQLGEKVTIFGAIIRKWKKHKRIVNLPRPGAPCNISPRGVAMIMRTVRNQPRTTREDLVNDLKASGTIVTKKTIGNTLRREGLKSCSARKVPLLKKAHIHARLKFANEHLNDSEDNLVKVLWSDETKRELFGINSTRRVWRRRNVAYDPKNTIPTVKHGGGNIMLWGCFSAKGTGQLHRIKGTMDGAMYRQILGENLLPSARALIMGRGWVFQHDNDPKHTAKASKEWLKKKHIKVLEWPSQTLIPYKICGGS</sequence>
<evidence type="ECO:0000259" key="3">
    <source>
        <dbReference type="Pfam" id="PF01498"/>
    </source>
</evidence>
<dbReference type="Pfam" id="PF11577">
    <property type="entry name" value="NEMO"/>
    <property type="match status" value="1"/>
</dbReference>
<feature type="compositionally biased region" description="Polar residues" evidence="2">
    <location>
        <begin position="118"/>
        <end position="134"/>
    </location>
</feature>
<accession>A0A4W5NL29</accession>
<protein>
    <recommendedName>
        <fullName evidence="8">Transposase Tc1-like domain-containing protein</fullName>
    </recommendedName>
</protein>
<keyword evidence="7" id="KW-1185">Reference proteome</keyword>
<evidence type="ECO:0000256" key="1">
    <source>
        <dbReference type="SAM" id="Coils"/>
    </source>
</evidence>
<proteinExistence type="predicted"/>
<dbReference type="InterPro" id="IPR021063">
    <property type="entry name" value="NEMO_N"/>
</dbReference>
<dbReference type="Gene3D" id="1.10.10.10">
    <property type="entry name" value="Winged helix-like DNA-binding domain superfamily/Winged helix DNA-binding domain"/>
    <property type="match status" value="1"/>
</dbReference>
<dbReference type="Gene3D" id="1.20.5.390">
    <property type="entry name" value="L1 transposable element, trimerization domain"/>
    <property type="match status" value="2"/>
</dbReference>
<feature type="region of interest" description="Disordered" evidence="2">
    <location>
        <begin position="1"/>
        <end position="23"/>
    </location>
</feature>
<dbReference type="SUPFAM" id="SSF46689">
    <property type="entry name" value="Homeodomain-like"/>
    <property type="match status" value="1"/>
</dbReference>
<feature type="compositionally biased region" description="Polar residues" evidence="2">
    <location>
        <begin position="95"/>
        <end position="109"/>
    </location>
</feature>
<dbReference type="FunFam" id="1.20.5.390:FF:000008">
    <property type="entry name" value="Inhibitor of kappa light polypeptide gene enhancer in B-cells, kinase gamma"/>
    <property type="match status" value="1"/>
</dbReference>
<dbReference type="InterPro" id="IPR057667">
    <property type="entry name" value="HTH_SB"/>
</dbReference>
<dbReference type="GO" id="GO:0008385">
    <property type="term" value="C:IkappaB kinase complex"/>
    <property type="evidence" value="ECO:0007669"/>
    <property type="project" value="TreeGrafter"/>
</dbReference>
<dbReference type="AlphaFoldDB" id="A0A4W5NL29"/>
<dbReference type="GO" id="GO:0006313">
    <property type="term" value="P:DNA transposition"/>
    <property type="evidence" value="ECO:0007669"/>
    <property type="project" value="InterPro"/>
</dbReference>
<dbReference type="InterPro" id="IPR036388">
    <property type="entry name" value="WH-like_DNA-bd_sf"/>
</dbReference>
<dbReference type="Proteomes" id="UP000314982">
    <property type="component" value="Unassembled WGS sequence"/>
</dbReference>
<evidence type="ECO:0000256" key="2">
    <source>
        <dbReference type="SAM" id="MobiDB-lite"/>
    </source>
</evidence>
<dbReference type="InterPro" id="IPR002492">
    <property type="entry name" value="Transposase_Tc1-like"/>
</dbReference>
<dbReference type="GO" id="GO:0070530">
    <property type="term" value="F:K63-linked polyubiquitin modification-dependent protein binding"/>
    <property type="evidence" value="ECO:0007669"/>
    <property type="project" value="TreeGrafter"/>
</dbReference>
<feature type="domain" description="Transposase Tc1-like" evidence="3">
    <location>
        <begin position="500"/>
        <end position="569"/>
    </location>
</feature>
<keyword evidence="1" id="KW-0175">Coiled coil</keyword>
<reference evidence="6" key="2">
    <citation type="submission" date="2025-08" db="UniProtKB">
        <authorList>
            <consortium name="Ensembl"/>
        </authorList>
    </citation>
    <scope>IDENTIFICATION</scope>
</reference>
<dbReference type="GeneTree" id="ENSGT01140000282497"/>
<feature type="coiled-coil region" evidence="1">
    <location>
        <begin position="43"/>
        <end position="91"/>
    </location>
</feature>
<feature type="compositionally biased region" description="Polar residues" evidence="2">
    <location>
        <begin position="147"/>
        <end position="158"/>
    </location>
</feature>
<organism evidence="6 7">
    <name type="scientific">Hucho hucho</name>
    <name type="common">huchen</name>
    <dbReference type="NCBI Taxonomy" id="62062"/>
    <lineage>
        <taxon>Eukaryota</taxon>
        <taxon>Metazoa</taxon>
        <taxon>Chordata</taxon>
        <taxon>Craniata</taxon>
        <taxon>Vertebrata</taxon>
        <taxon>Euteleostomi</taxon>
        <taxon>Actinopterygii</taxon>
        <taxon>Neopterygii</taxon>
        <taxon>Teleostei</taxon>
        <taxon>Protacanthopterygii</taxon>
        <taxon>Salmoniformes</taxon>
        <taxon>Salmonidae</taxon>
        <taxon>Salmoninae</taxon>
        <taxon>Hucho</taxon>
    </lineage>
</organism>
<feature type="region of interest" description="Disordered" evidence="2">
    <location>
        <begin position="95"/>
        <end position="161"/>
    </location>
</feature>
<evidence type="ECO:0000259" key="5">
    <source>
        <dbReference type="Pfam" id="PF25787"/>
    </source>
</evidence>
<dbReference type="InterPro" id="IPR009057">
    <property type="entry name" value="Homeodomain-like_sf"/>
</dbReference>